<dbReference type="InterPro" id="IPR011990">
    <property type="entry name" value="TPR-like_helical_dom_sf"/>
</dbReference>
<evidence type="ECO:0000256" key="1">
    <source>
        <dbReference type="ARBA" id="ARBA00022737"/>
    </source>
</evidence>
<dbReference type="SMART" id="SM00028">
    <property type="entry name" value="TPR"/>
    <property type="match status" value="2"/>
</dbReference>
<organism evidence="6 7">
    <name type="scientific">Trichuris suis</name>
    <name type="common">pig whipworm</name>
    <dbReference type="NCBI Taxonomy" id="68888"/>
    <lineage>
        <taxon>Eukaryota</taxon>
        <taxon>Metazoa</taxon>
        <taxon>Ecdysozoa</taxon>
        <taxon>Nematoda</taxon>
        <taxon>Enoplea</taxon>
        <taxon>Dorylaimia</taxon>
        <taxon>Trichinellida</taxon>
        <taxon>Trichuridae</taxon>
        <taxon>Trichuris</taxon>
    </lineage>
</organism>
<dbReference type="GO" id="GO:0030544">
    <property type="term" value="F:Hsp70 protein binding"/>
    <property type="evidence" value="ECO:0007669"/>
    <property type="project" value="TreeGrafter"/>
</dbReference>
<dbReference type="EMBL" id="KL363206">
    <property type="protein sequence ID" value="KFD54560.1"/>
    <property type="molecule type" value="Genomic_DNA"/>
</dbReference>
<dbReference type="PANTHER" id="PTHR46035">
    <property type="entry name" value="TETRATRICOPEPTIDE REPEAT PROTEIN 4"/>
    <property type="match status" value="1"/>
</dbReference>
<keyword evidence="1" id="KW-0677">Repeat</keyword>
<sequence length="806" mass="92168">MHGKAGRIGTFLFPSPALHRFASYLISFTCILMLQHILDDYGKMESELKVHLSPAVLSFLLYDACNSVAEFEGILYGSISTRSSMLCSDAISSDQTVLMTRDVNIERFVNCGPAHSFYDRRLALRMDFIEKLSAKILDERPNYGPLGWFRFRRQSMLPNRSRLEHVVSRQLCDVESLTENFCREGVLFFLITEEPLAAGEQKNCGEISYQLFRYSLDWKTFTRVPIELMSGVATGCAEYSQRSLSFGPRVVGQPHSFLELINVSTAYVGSTKAITQCYVNELNAKREQVTVCRINSSVKVLFFIKLAKSADFTTACSDVSESTIRDAVRKSLLYNYCPLDRQMANETVPWLLNPKLLPQAISVKEDLLTSSDAQTASTSAVESELTHRFLSSLLLTLFMVALSRTSSFFHATIPQLNVNLSFCHLCSQVHRTYALRIVVPTAIFLRFMGTERSDSDDDFDECELESHPAFMQKLPDDGNVSDEVLALQSLKYDEDESAEEQALCLKKDGNKWFELKQYGRAIRDYTEALKKQCKDNHLNSVLYNNRAAANFRLGNIRSALQDCLLARKFCPTYWKAVHRGILCLVRLRQPAKAMEWLSEYESSSTGPLPQDFNSLRSKVTKELHDFEEQQKIADRRVQENNAYKRRLLASFKERRLKFAQSDVYTDCFDWSTLEVNLHGASGQVHFSEEGALIWPVLIKYPEHETEDFICNFHECNTFAEELEIILSSNKDEHRTPAHNLRDIQLYYLSNNNEDAYRALPITFTLLDAISQEDYWIDRGLPTFYCLNNSSPFKQKFLDGKVVIPLK</sequence>
<gene>
    <name evidence="6" type="ORF">M513_04505</name>
</gene>
<evidence type="ECO:0000313" key="7">
    <source>
        <dbReference type="Proteomes" id="UP000030764"/>
    </source>
</evidence>
<reference evidence="6 7" key="1">
    <citation type="journal article" date="2014" name="Nat. Genet.">
        <title>Genome and transcriptome of the porcine whipworm Trichuris suis.</title>
        <authorList>
            <person name="Jex A.R."/>
            <person name="Nejsum P."/>
            <person name="Schwarz E.M."/>
            <person name="Hu L."/>
            <person name="Young N.D."/>
            <person name="Hall R.S."/>
            <person name="Korhonen P.K."/>
            <person name="Liao S."/>
            <person name="Thamsborg S."/>
            <person name="Xia J."/>
            <person name="Xu P."/>
            <person name="Wang S."/>
            <person name="Scheerlinck J.P."/>
            <person name="Hofmann A."/>
            <person name="Sternberg P.W."/>
            <person name="Wang J."/>
            <person name="Gasser R.B."/>
        </authorList>
    </citation>
    <scope>NUCLEOTIDE SEQUENCE [LARGE SCALE GENOMIC DNA]</scope>
    <source>
        <strain evidence="6">DCEP-RM93M</strain>
    </source>
</reference>
<dbReference type="GO" id="GO:0051879">
    <property type="term" value="F:Hsp90 protein binding"/>
    <property type="evidence" value="ECO:0007669"/>
    <property type="project" value="InterPro"/>
</dbReference>
<keyword evidence="4" id="KW-0472">Membrane</keyword>
<keyword evidence="4" id="KW-0812">Transmembrane</keyword>
<dbReference type="GO" id="GO:0005634">
    <property type="term" value="C:nucleus"/>
    <property type="evidence" value="ECO:0007669"/>
    <property type="project" value="TreeGrafter"/>
</dbReference>
<feature type="transmembrane region" description="Helical" evidence="4">
    <location>
        <begin position="21"/>
        <end position="38"/>
    </location>
</feature>
<name>A0A085MBG4_9BILA</name>
<dbReference type="AlphaFoldDB" id="A0A085MBG4"/>
<dbReference type="Pfam" id="PF18972">
    <property type="entry name" value="Wheel"/>
    <property type="match status" value="1"/>
</dbReference>
<feature type="domain" description="Cns1/TTC4 wheel" evidence="5">
    <location>
        <begin position="689"/>
        <end position="747"/>
    </location>
</feature>
<dbReference type="PRINTS" id="PR02051">
    <property type="entry name" value="PROTEINF175"/>
</dbReference>
<dbReference type="GO" id="GO:0005829">
    <property type="term" value="C:cytosol"/>
    <property type="evidence" value="ECO:0007669"/>
    <property type="project" value="TreeGrafter"/>
</dbReference>
<dbReference type="Proteomes" id="UP000030764">
    <property type="component" value="Unassembled WGS sequence"/>
</dbReference>
<dbReference type="InterPro" id="IPR019734">
    <property type="entry name" value="TPR_rpt"/>
</dbReference>
<evidence type="ECO:0000313" key="6">
    <source>
        <dbReference type="EMBL" id="KFD54560.1"/>
    </source>
</evidence>
<evidence type="ECO:0000256" key="3">
    <source>
        <dbReference type="ARBA" id="ARBA00023602"/>
    </source>
</evidence>
<keyword evidence="2" id="KW-0802">TPR repeat</keyword>
<dbReference type="PANTHER" id="PTHR46035:SF1">
    <property type="entry name" value="TETRATRICOPEPTIDE REPEAT PROTEIN 4"/>
    <property type="match status" value="1"/>
</dbReference>
<comment type="similarity">
    <text evidence="3">Belongs to the TTC4 family.</text>
</comment>
<keyword evidence="4" id="KW-1133">Transmembrane helix</keyword>
<dbReference type="Pfam" id="PF21125">
    <property type="entry name" value="MPN_2A_DUB_like"/>
    <property type="match status" value="1"/>
</dbReference>
<evidence type="ECO:0000256" key="2">
    <source>
        <dbReference type="ARBA" id="ARBA00022803"/>
    </source>
</evidence>
<dbReference type="InterPro" id="IPR023238">
    <property type="entry name" value="FAM175"/>
</dbReference>
<evidence type="ECO:0000259" key="5">
    <source>
        <dbReference type="Pfam" id="PF18972"/>
    </source>
</evidence>
<evidence type="ECO:0000256" key="4">
    <source>
        <dbReference type="SAM" id="Phobius"/>
    </source>
</evidence>
<accession>A0A085MBG4</accession>
<dbReference type="Gene3D" id="1.25.40.10">
    <property type="entry name" value="Tetratricopeptide repeat domain"/>
    <property type="match status" value="1"/>
</dbReference>
<dbReference type="GO" id="GO:0006457">
    <property type="term" value="P:protein folding"/>
    <property type="evidence" value="ECO:0007669"/>
    <property type="project" value="TreeGrafter"/>
</dbReference>
<keyword evidence="7" id="KW-1185">Reference proteome</keyword>
<protein>
    <recommendedName>
        <fullName evidence="5">Cns1/TTC4 wheel domain-containing protein</fullName>
    </recommendedName>
</protein>
<dbReference type="SUPFAM" id="SSF48452">
    <property type="entry name" value="TPR-like"/>
    <property type="match status" value="1"/>
</dbReference>
<proteinExistence type="inferred from homology"/>
<dbReference type="InterPro" id="IPR044059">
    <property type="entry name" value="Csn1/TTC4_wheel"/>
</dbReference>